<dbReference type="AlphaFoldDB" id="A0A1H0ZD70"/>
<dbReference type="Proteomes" id="UP000199481">
    <property type="component" value="Unassembled WGS sequence"/>
</dbReference>
<feature type="domain" description="VOC" evidence="1">
    <location>
        <begin position="2"/>
        <end position="127"/>
    </location>
</feature>
<dbReference type="InterPro" id="IPR051332">
    <property type="entry name" value="Fosfomycin_Res_Enzymes"/>
</dbReference>
<dbReference type="InterPro" id="IPR037523">
    <property type="entry name" value="VOC_core"/>
</dbReference>
<dbReference type="PANTHER" id="PTHR36113:SF1">
    <property type="entry name" value="GLYOXALASE_BLEOMYCIN RESISTANCE PROTEIN_DIOXYGENASE"/>
    <property type="match status" value="1"/>
</dbReference>
<gene>
    <name evidence="2" type="ORF">SAMN04487752_1454</name>
</gene>
<dbReference type="RefSeq" id="WP_089976585.1">
    <property type="nucleotide sequence ID" value="NZ_CP084916.1"/>
</dbReference>
<accession>A0A1H0ZD70</accession>
<sequence length="127" mass="14590">MKIAHVALWVKDIERMRQFYKTYFRAQSGERYENANRGFASYFLTFSESEVRLELMQQPTITYQPEEIPLGWAHLAISVGSEEAVNALTKTILDDGHTVIGQPRWTGDGYYESVVADPEGNWIEITI</sequence>
<organism evidence="2 3">
    <name type="scientific">Carnobacterium viridans</name>
    <dbReference type="NCBI Taxonomy" id="174587"/>
    <lineage>
        <taxon>Bacteria</taxon>
        <taxon>Bacillati</taxon>
        <taxon>Bacillota</taxon>
        <taxon>Bacilli</taxon>
        <taxon>Lactobacillales</taxon>
        <taxon>Carnobacteriaceae</taxon>
        <taxon>Carnobacterium</taxon>
    </lineage>
</organism>
<dbReference type="GO" id="GO:0016829">
    <property type="term" value="F:lyase activity"/>
    <property type="evidence" value="ECO:0007669"/>
    <property type="project" value="UniProtKB-KW"/>
</dbReference>
<protein>
    <submittedName>
        <fullName evidence="2">Lactoylglutathione lyase</fullName>
    </submittedName>
</protein>
<dbReference type="Gene3D" id="3.10.180.10">
    <property type="entry name" value="2,3-Dihydroxybiphenyl 1,2-Dioxygenase, domain 1"/>
    <property type="match status" value="1"/>
</dbReference>
<keyword evidence="2" id="KW-0456">Lyase</keyword>
<dbReference type="InterPro" id="IPR029068">
    <property type="entry name" value="Glyas_Bleomycin-R_OHBP_Dase"/>
</dbReference>
<evidence type="ECO:0000259" key="1">
    <source>
        <dbReference type="PROSITE" id="PS51819"/>
    </source>
</evidence>
<dbReference type="InterPro" id="IPR004360">
    <property type="entry name" value="Glyas_Fos-R_dOase_dom"/>
</dbReference>
<evidence type="ECO:0000313" key="2">
    <source>
        <dbReference type="EMBL" id="SDQ25367.1"/>
    </source>
</evidence>
<name>A0A1H0ZD70_9LACT</name>
<dbReference type="SUPFAM" id="SSF54593">
    <property type="entry name" value="Glyoxalase/Bleomycin resistance protein/Dihydroxybiphenyl dioxygenase"/>
    <property type="match status" value="1"/>
</dbReference>
<dbReference type="PANTHER" id="PTHR36113">
    <property type="entry name" value="LYASE, PUTATIVE-RELATED-RELATED"/>
    <property type="match status" value="1"/>
</dbReference>
<dbReference type="PROSITE" id="PS51819">
    <property type="entry name" value="VOC"/>
    <property type="match status" value="1"/>
</dbReference>
<dbReference type="OrthoDB" id="9789012at2"/>
<dbReference type="EMBL" id="FNJW01000008">
    <property type="protein sequence ID" value="SDQ25367.1"/>
    <property type="molecule type" value="Genomic_DNA"/>
</dbReference>
<dbReference type="Pfam" id="PF00903">
    <property type="entry name" value="Glyoxalase"/>
    <property type="match status" value="1"/>
</dbReference>
<keyword evidence="3" id="KW-1185">Reference proteome</keyword>
<proteinExistence type="predicted"/>
<reference evidence="3" key="1">
    <citation type="submission" date="2016-10" db="EMBL/GenBank/DDBJ databases">
        <authorList>
            <person name="Varghese N."/>
            <person name="Submissions S."/>
        </authorList>
    </citation>
    <scope>NUCLEOTIDE SEQUENCE [LARGE SCALE GENOMIC DNA]</scope>
    <source>
        <strain evidence="3">MPL-11</strain>
    </source>
</reference>
<evidence type="ECO:0000313" key="3">
    <source>
        <dbReference type="Proteomes" id="UP000199481"/>
    </source>
</evidence>